<dbReference type="PROSITE" id="PS50850">
    <property type="entry name" value="MFS"/>
    <property type="match status" value="1"/>
</dbReference>
<feature type="transmembrane region" description="Helical" evidence="6">
    <location>
        <begin position="62"/>
        <end position="85"/>
    </location>
</feature>
<feature type="transmembrane region" description="Helical" evidence="6">
    <location>
        <begin position="149"/>
        <end position="170"/>
    </location>
</feature>
<feature type="transmembrane region" description="Helical" evidence="6">
    <location>
        <begin position="21"/>
        <end position="42"/>
    </location>
</feature>
<evidence type="ECO:0000256" key="6">
    <source>
        <dbReference type="SAM" id="Phobius"/>
    </source>
</evidence>
<evidence type="ECO:0000256" key="1">
    <source>
        <dbReference type="ARBA" id="ARBA00004651"/>
    </source>
</evidence>
<dbReference type="RefSeq" id="WP_127767332.1">
    <property type="nucleotide sequence ID" value="NZ_SADE01000003.1"/>
</dbReference>
<protein>
    <submittedName>
        <fullName evidence="8">MFS transporter</fullName>
    </submittedName>
</protein>
<evidence type="ECO:0000256" key="3">
    <source>
        <dbReference type="ARBA" id="ARBA00022692"/>
    </source>
</evidence>
<feature type="transmembrane region" description="Helical" evidence="6">
    <location>
        <begin position="326"/>
        <end position="343"/>
    </location>
</feature>
<reference evidence="9" key="1">
    <citation type="submission" date="2019-01" db="EMBL/GenBank/DDBJ databases">
        <title>Gri0909 isolated from a small marine red alga.</title>
        <authorList>
            <person name="Kim J."/>
            <person name="Jeong S.E."/>
            <person name="Jeon C.O."/>
        </authorList>
    </citation>
    <scope>NUCLEOTIDE SEQUENCE [LARGE SCALE GENOMIC DNA]</scope>
    <source>
        <strain evidence="9">Gri0909</strain>
    </source>
</reference>
<feature type="transmembrane region" description="Helical" evidence="6">
    <location>
        <begin position="396"/>
        <end position="415"/>
    </location>
</feature>
<evidence type="ECO:0000256" key="2">
    <source>
        <dbReference type="ARBA" id="ARBA00022475"/>
    </source>
</evidence>
<dbReference type="Proteomes" id="UP000287447">
    <property type="component" value="Unassembled WGS sequence"/>
</dbReference>
<feature type="transmembrane region" description="Helical" evidence="6">
    <location>
        <begin position="119"/>
        <end position="137"/>
    </location>
</feature>
<feature type="transmembrane region" description="Helical" evidence="6">
    <location>
        <begin position="271"/>
        <end position="292"/>
    </location>
</feature>
<dbReference type="Pfam" id="PF07690">
    <property type="entry name" value="MFS_1"/>
    <property type="match status" value="1"/>
</dbReference>
<keyword evidence="4 6" id="KW-1133">Transmembrane helix</keyword>
<feature type="transmembrane region" description="Helical" evidence="6">
    <location>
        <begin position="97"/>
        <end position="113"/>
    </location>
</feature>
<dbReference type="InterPro" id="IPR036259">
    <property type="entry name" value="MFS_trans_sf"/>
</dbReference>
<feature type="transmembrane region" description="Helical" evidence="6">
    <location>
        <begin position="364"/>
        <end position="384"/>
    </location>
</feature>
<dbReference type="InterPro" id="IPR020846">
    <property type="entry name" value="MFS_dom"/>
</dbReference>
<dbReference type="SUPFAM" id="SSF103473">
    <property type="entry name" value="MFS general substrate transporter"/>
    <property type="match status" value="1"/>
</dbReference>
<accession>A0A3S2W801</accession>
<organism evidence="8 9">
    <name type="scientific">Hwanghaeella grinnelliae</name>
    <dbReference type="NCBI Taxonomy" id="2500179"/>
    <lineage>
        <taxon>Bacteria</taxon>
        <taxon>Pseudomonadati</taxon>
        <taxon>Pseudomonadota</taxon>
        <taxon>Alphaproteobacteria</taxon>
        <taxon>Rhodospirillales</taxon>
        <taxon>Rhodospirillaceae</taxon>
        <taxon>Hwanghaeella</taxon>
    </lineage>
</organism>
<dbReference type="GO" id="GO:0005886">
    <property type="term" value="C:plasma membrane"/>
    <property type="evidence" value="ECO:0007669"/>
    <property type="project" value="UniProtKB-SubCell"/>
</dbReference>
<evidence type="ECO:0000259" key="7">
    <source>
        <dbReference type="PROSITE" id="PS50850"/>
    </source>
</evidence>
<dbReference type="OrthoDB" id="272777at2"/>
<keyword evidence="3 6" id="KW-0812">Transmembrane</keyword>
<dbReference type="PANTHER" id="PTHR43124">
    <property type="entry name" value="PURINE EFFLUX PUMP PBUE"/>
    <property type="match status" value="1"/>
</dbReference>
<dbReference type="GO" id="GO:0022857">
    <property type="term" value="F:transmembrane transporter activity"/>
    <property type="evidence" value="ECO:0007669"/>
    <property type="project" value="InterPro"/>
</dbReference>
<dbReference type="InterPro" id="IPR011701">
    <property type="entry name" value="MFS"/>
</dbReference>
<keyword evidence="2" id="KW-1003">Cell membrane</keyword>
<feature type="transmembrane region" description="Helical" evidence="6">
    <location>
        <begin position="299"/>
        <end position="320"/>
    </location>
</feature>
<gene>
    <name evidence="8" type="ORF">EOI86_19445</name>
</gene>
<sequence>MSKKTVSERFGTAGPSGNVTILRAVLTVFVPFAGAFFLSYLFRSINAVIAPQLVSEVGLTAADLGLLTSAFFLTFAAFQIPLGLLLDRFGPRRVQSVLLVSAAAGAVVFSFGQSIELLLVGRALIGFGLAGGLMSSFKAITLWFPRESWAMVNGCFLGMGGLGAIAATVPTEALLQYMDWRGIFLMLAGVTVLSAGVIAVIVPERATEVSTQTIKDQLRGLGQVYRDPLFWRIAPVAAASLSNSMAIQSLWAGPWLRDVAGFDRGAVAEGLLGLTMAMTAGFFLTGTIVDFLRRWGITTVQVLTVIVPVLFVSQFCVVLELMPQSILPWLLFGLTGNVCNLAYAHMSRHFPIELAGRANSALNLMTFSSVFLTQYGIGVIIDQWPVTELGGYAPQAYQAAFGFFLTIQLVAYLWFHLAPRRKD</sequence>
<evidence type="ECO:0000313" key="8">
    <source>
        <dbReference type="EMBL" id="RVU35011.1"/>
    </source>
</evidence>
<dbReference type="PANTHER" id="PTHR43124:SF3">
    <property type="entry name" value="CHLORAMPHENICOL EFFLUX PUMP RV0191"/>
    <property type="match status" value="1"/>
</dbReference>
<feature type="transmembrane region" description="Helical" evidence="6">
    <location>
        <begin position="229"/>
        <end position="251"/>
    </location>
</feature>
<name>A0A3S2W801_9PROT</name>
<dbReference type="AlphaFoldDB" id="A0A3S2W801"/>
<evidence type="ECO:0000256" key="5">
    <source>
        <dbReference type="ARBA" id="ARBA00023136"/>
    </source>
</evidence>
<keyword evidence="5 6" id="KW-0472">Membrane</keyword>
<evidence type="ECO:0000256" key="4">
    <source>
        <dbReference type="ARBA" id="ARBA00022989"/>
    </source>
</evidence>
<comment type="caution">
    <text evidence="8">The sequence shown here is derived from an EMBL/GenBank/DDBJ whole genome shotgun (WGS) entry which is preliminary data.</text>
</comment>
<comment type="subcellular location">
    <subcellularLocation>
        <location evidence="1">Cell membrane</location>
        <topology evidence="1">Multi-pass membrane protein</topology>
    </subcellularLocation>
</comment>
<keyword evidence="9" id="KW-1185">Reference proteome</keyword>
<dbReference type="EMBL" id="SADE01000003">
    <property type="protein sequence ID" value="RVU35011.1"/>
    <property type="molecule type" value="Genomic_DNA"/>
</dbReference>
<dbReference type="InterPro" id="IPR050189">
    <property type="entry name" value="MFS_Efflux_Transporters"/>
</dbReference>
<feature type="transmembrane region" description="Helical" evidence="6">
    <location>
        <begin position="182"/>
        <end position="202"/>
    </location>
</feature>
<feature type="domain" description="Major facilitator superfamily (MFS) profile" evidence="7">
    <location>
        <begin position="27"/>
        <end position="423"/>
    </location>
</feature>
<dbReference type="Gene3D" id="1.20.1250.20">
    <property type="entry name" value="MFS general substrate transporter like domains"/>
    <property type="match status" value="1"/>
</dbReference>
<proteinExistence type="predicted"/>
<evidence type="ECO:0000313" key="9">
    <source>
        <dbReference type="Proteomes" id="UP000287447"/>
    </source>
</evidence>